<keyword evidence="3" id="KW-1185">Reference proteome</keyword>
<dbReference type="Gene3D" id="3.60.21.10">
    <property type="match status" value="1"/>
</dbReference>
<evidence type="ECO:0000313" key="3">
    <source>
        <dbReference type="Proteomes" id="UP000484885"/>
    </source>
</evidence>
<dbReference type="Proteomes" id="UP000484885">
    <property type="component" value="Unassembled WGS sequence"/>
</dbReference>
<dbReference type="RefSeq" id="WP_164208680.1">
    <property type="nucleotide sequence ID" value="NZ_JAAGSC010000002.1"/>
</dbReference>
<dbReference type="EMBL" id="JAAGSC010000002">
    <property type="protein sequence ID" value="NDY94119.1"/>
    <property type="molecule type" value="Genomic_DNA"/>
</dbReference>
<comment type="caution">
    <text evidence="2">The sequence shown here is derived from an EMBL/GenBank/DDBJ whole genome shotgun (WGS) entry which is preliminary data.</text>
</comment>
<protein>
    <submittedName>
        <fullName evidence="2">Metallophosphoesterase</fullName>
    </submittedName>
</protein>
<dbReference type="InterPro" id="IPR004843">
    <property type="entry name" value="Calcineurin-like_PHP"/>
</dbReference>
<accession>A0A845V9W7</accession>
<reference evidence="2 3" key="1">
    <citation type="submission" date="2020-02" db="EMBL/GenBank/DDBJ databases">
        <authorList>
            <person name="Zhang X.-Y."/>
        </authorList>
    </citation>
    <scope>NUCLEOTIDE SEQUENCE [LARGE SCALE GENOMIC DNA]</scope>
    <source>
        <strain evidence="2 3">C33</strain>
    </source>
</reference>
<dbReference type="GO" id="GO:0005737">
    <property type="term" value="C:cytoplasm"/>
    <property type="evidence" value="ECO:0007669"/>
    <property type="project" value="TreeGrafter"/>
</dbReference>
<dbReference type="AlphaFoldDB" id="A0A845V9W7"/>
<name>A0A845V9W7_9GAMM</name>
<sequence>MYDLIGDIHGHAGPLERLLTKLGYEADREGVWRHPSRQVIFLGDFIDRGPAQMGVISIVRPMVDNGAALAVMGNHEFNAIMYATKNPDRSGEYLRVHSDDNWKQHEAFVKAVGGSRDSDVTEKQQELIDWFKTLPVYLDLEGLRVVHACWHRPSFDALAVYLDDGQRFRENAWTDLGTKGTAAYEAAEVLLKGWEIPLPLGITFRDKDDKERDQIRTRWWERAQRGYRQLAIVPDDAIDRIPDSPIGADSLPGYDGDKLLFLGHYWLSGDPEPLTDHIACLDYSIAGENAADTTPGKLCAYRFDGEDQLIKDKFVWVSG</sequence>
<dbReference type="Pfam" id="PF00149">
    <property type="entry name" value="Metallophos"/>
    <property type="match status" value="1"/>
</dbReference>
<dbReference type="SUPFAM" id="SSF56300">
    <property type="entry name" value="Metallo-dependent phosphatases"/>
    <property type="match status" value="1"/>
</dbReference>
<dbReference type="PANTHER" id="PTHR42850:SF7">
    <property type="entry name" value="BIS(5'-NUCLEOSYL)-TETRAPHOSPHATASE PRPE [ASYMMETRICAL]"/>
    <property type="match status" value="1"/>
</dbReference>
<evidence type="ECO:0000313" key="2">
    <source>
        <dbReference type="EMBL" id="NDY94119.1"/>
    </source>
</evidence>
<evidence type="ECO:0000259" key="1">
    <source>
        <dbReference type="Pfam" id="PF00149"/>
    </source>
</evidence>
<organism evidence="2 3">
    <name type="scientific">Wenzhouxiangella limi</name>
    <dbReference type="NCBI Taxonomy" id="2707351"/>
    <lineage>
        <taxon>Bacteria</taxon>
        <taxon>Pseudomonadati</taxon>
        <taxon>Pseudomonadota</taxon>
        <taxon>Gammaproteobacteria</taxon>
        <taxon>Chromatiales</taxon>
        <taxon>Wenzhouxiangellaceae</taxon>
        <taxon>Wenzhouxiangella</taxon>
    </lineage>
</organism>
<feature type="domain" description="Calcineurin-like phosphoesterase" evidence="1">
    <location>
        <begin position="4"/>
        <end position="155"/>
    </location>
</feature>
<dbReference type="PANTHER" id="PTHR42850">
    <property type="entry name" value="METALLOPHOSPHOESTERASE"/>
    <property type="match status" value="1"/>
</dbReference>
<dbReference type="InterPro" id="IPR029052">
    <property type="entry name" value="Metallo-depent_PP-like"/>
</dbReference>
<dbReference type="GO" id="GO:0016791">
    <property type="term" value="F:phosphatase activity"/>
    <property type="evidence" value="ECO:0007669"/>
    <property type="project" value="TreeGrafter"/>
</dbReference>
<dbReference type="InterPro" id="IPR050126">
    <property type="entry name" value="Ap4A_hydrolase"/>
</dbReference>
<proteinExistence type="predicted"/>
<gene>
    <name evidence="2" type="ORF">G3I74_00015</name>
</gene>